<dbReference type="InterPro" id="IPR005094">
    <property type="entry name" value="Endonuclease_MobA/VirD2"/>
</dbReference>
<proteinExistence type="predicted"/>
<evidence type="ECO:0000256" key="1">
    <source>
        <dbReference type="SAM" id="MobiDB-lite"/>
    </source>
</evidence>
<comment type="caution">
    <text evidence="3">The sequence shown here is derived from an EMBL/GenBank/DDBJ whole genome shotgun (WGS) entry which is preliminary data.</text>
</comment>
<dbReference type="Pfam" id="PF03432">
    <property type="entry name" value="Relaxase"/>
    <property type="match status" value="1"/>
</dbReference>
<protein>
    <recommendedName>
        <fullName evidence="2">MobA/VirD2-like nuclease domain-containing protein</fullName>
    </recommendedName>
</protein>
<name>A0A533HZ22_PARDE</name>
<feature type="region of interest" description="Disordered" evidence="1">
    <location>
        <begin position="277"/>
        <end position="312"/>
    </location>
</feature>
<evidence type="ECO:0000313" key="4">
    <source>
        <dbReference type="Proteomes" id="UP000315344"/>
    </source>
</evidence>
<feature type="compositionally biased region" description="Basic residues" evidence="1">
    <location>
        <begin position="23"/>
        <end position="33"/>
    </location>
</feature>
<evidence type="ECO:0000259" key="2">
    <source>
        <dbReference type="Pfam" id="PF03432"/>
    </source>
</evidence>
<dbReference type="AlphaFoldDB" id="A0A533HZ22"/>
<feature type="region of interest" description="Disordered" evidence="1">
    <location>
        <begin position="406"/>
        <end position="435"/>
    </location>
</feature>
<dbReference type="Proteomes" id="UP000315344">
    <property type="component" value="Unassembled WGS sequence"/>
</dbReference>
<reference evidence="3 4" key="1">
    <citation type="journal article" date="2017" name="Nat. Commun.">
        <title>In situ click chemistry generation of cyclooxygenase-2 inhibitors.</title>
        <authorList>
            <person name="Bhardwaj A."/>
            <person name="Kaur J."/>
            <person name="Wuest M."/>
            <person name="Wuest F."/>
        </authorList>
    </citation>
    <scope>NUCLEOTIDE SEQUENCE [LARGE SCALE GENOMIC DNA]</scope>
    <source>
        <strain evidence="3">S2_012_000_R3_94</strain>
    </source>
</reference>
<feature type="domain" description="MobA/VirD2-like nuclease" evidence="2">
    <location>
        <begin position="129"/>
        <end position="214"/>
    </location>
</feature>
<gene>
    <name evidence="3" type="ORF">DI616_20100</name>
</gene>
<sequence length="761" mass="84750">MGASSGDRTPFGRVPRGRDPAHARARSQPHRALARTDRSDHAHRPEREPDHEGAPPDRHEQQLGHEHDGDTRRTAWSLANGRQRTGPDPSRDGALAMIPTVHAGNHFGGLLDYLQKPGHSLLEPLDLPVDQMVEQMKMVAELSARCTRPVKHLTFSAAREDGRLDDATWLKLVDEAERELGLEGHLRIVVRHNDKDYDHIHPFWCTVSAATGHIPPKRWFRIVDSEYLLDVGPRALTEQQAASVPAQARKLKSYDAHALTRLQHLCRDFERRHGLRELASPAQAKAAREAGTGKTRDRQQGHRAQRAGDSLMDKADSIRKALDAPTYELRATLLHELGFGMRPALRKLKSGEEDIRGILIYDLGNEANAVAASKFDLPDRKYGLGALDKRTADSAQRYADWVKVQERERSPAPSHRDGTLQRKYDQRRTAHRETEDLKRQAKLVAKERHEAELRALRATLMVRRRVGAKTLPPSKRRAFYAIFDKDFRAPETAAALARQRGELAKFKRGRFPTFAHWKRLMLATVNDLVFVPAASDARLDSALHRVGALTSAPSLHTGRDRKLRKRERPTRLSEQAKAIATGSDLFVRTIAKGGPRVDKRAPAHASLGARPMAIFEFDTPQESNAGRGVQAVGPYLATVRLDGVAYARVGRSVAFVDRGSAIDVFLGDEPDLHAATTLAFHRERVPHLLHADLETVERVRRIADTLERRSARSQRVTQHTVGGDAAGVATPLLKRRSVAKGPQAPIVPDATGNGRKNSQGR</sequence>
<feature type="region of interest" description="Disordered" evidence="1">
    <location>
        <begin position="1"/>
        <end position="71"/>
    </location>
</feature>
<dbReference type="EMBL" id="VAFL01000043">
    <property type="protein sequence ID" value="TKW62950.1"/>
    <property type="molecule type" value="Genomic_DNA"/>
</dbReference>
<accession>A0A533HZ22</accession>
<evidence type="ECO:0000313" key="3">
    <source>
        <dbReference type="EMBL" id="TKW62950.1"/>
    </source>
</evidence>
<feature type="compositionally biased region" description="Basic and acidic residues" evidence="1">
    <location>
        <begin position="34"/>
        <end position="71"/>
    </location>
</feature>
<organism evidence="3 4">
    <name type="scientific">Paracoccus denitrificans</name>
    <dbReference type="NCBI Taxonomy" id="266"/>
    <lineage>
        <taxon>Bacteria</taxon>
        <taxon>Pseudomonadati</taxon>
        <taxon>Pseudomonadota</taxon>
        <taxon>Alphaproteobacteria</taxon>
        <taxon>Rhodobacterales</taxon>
        <taxon>Paracoccaceae</taxon>
        <taxon>Paracoccus</taxon>
    </lineage>
</organism>
<feature type="region of interest" description="Disordered" evidence="1">
    <location>
        <begin position="709"/>
        <end position="761"/>
    </location>
</feature>